<organism evidence="2">
    <name type="scientific">Salpingoeca rosetta (strain ATCC 50818 / BSB-021)</name>
    <dbReference type="NCBI Taxonomy" id="946362"/>
    <lineage>
        <taxon>Eukaryota</taxon>
        <taxon>Choanoflagellata</taxon>
        <taxon>Craspedida</taxon>
        <taxon>Salpingoecidae</taxon>
        <taxon>Salpingoeca</taxon>
    </lineage>
</organism>
<dbReference type="PANTHER" id="PTHR34561">
    <property type="entry name" value="NADH DEHYDROGENASE [UBIQUINONE] 1 ALPHA SUBCOMPLEX ASSEMBLY FACTOR 8"/>
    <property type="match status" value="1"/>
</dbReference>
<dbReference type="InParanoid" id="F2UCZ3"/>
<dbReference type="eggNOG" id="ENOG502SBX9">
    <property type="taxonomic scope" value="Eukaryota"/>
</dbReference>
<protein>
    <recommendedName>
        <fullName evidence="3">IMS import disulfide relay-system CHCH-CHCH-like Cx9C domain-containing protein</fullName>
    </recommendedName>
</protein>
<dbReference type="EMBL" id="GL832969">
    <property type="protein sequence ID" value="EGD74488.1"/>
    <property type="molecule type" value="Genomic_DNA"/>
</dbReference>
<dbReference type="AlphaFoldDB" id="F2UCZ3"/>
<dbReference type="PANTHER" id="PTHR34561:SF1">
    <property type="entry name" value="NADH DEHYDROGENASE [UBIQUINONE] 1 ALPHA SUBCOMPLEX ASSEMBLY FACTOR 8"/>
    <property type="match status" value="1"/>
</dbReference>
<reference evidence="1" key="1">
    <citation type="submission" date="2009-08" db="EMBL/GenBank/DDBJ databases">
        <title>Annotation of Salpingoeca rosetta.</title>
        <authorList>
            <consortium name="The Broad Institute Genome Sequencing Platform"/>
            <person name="Russ C."/>
            <person name="Cuomo C."/>
            <person name="Burger G."/>
            <person name="Gray M.W."/>
            <person name="Holland P.W.H."/>
            <person name="King N."/>
            <person name="Lang F.B.F."/>
            <person name="Roger A.J."/>
            <person name="Ruiz-Trillo I."/>
            <person name="Young S.K."/>
            <person name="Zeng Q."/>
            <person name="Gargeya S."/>
            <person name="Alvarado L."/>
            <person name="Berlin A."/>
            <person name="Chapman S.B."/>
            <person name="Chen Z."/>
            <person name="Freedman E."/>
            <person name="Gellesch M."/>
            <person name="Goldberg J."/>
            <person name="Griggs A."/>
            <person name="Gujja S."/>
            <person name="Heilman E."/>
            <person name="Heiman D."/>
            <person name="Howarth C."/>
            <person name="Mehta T."/>
            <person name="Neiman D."/>
            <person name="Pearson M."/>
            <person name="Roberts A."/>
            <person name="Saif S."/>
            <person name="Shea T."/>
            <person name="Shenoy N."/>
            <person name="Sisk P."/>
            <person name="Stolte C."/>
            <person name="Sykes S."/>
            <person name="White J."/>
            <person name="Yandava C."/>
            <person name="Haas B."/>
            <person name="Nusbaum C."/>
            <person name="Birren B."/>
        </authorList>
    </citation>
    <scope>NUCLEOTIDE SEQUENCE [LARGE SCALE GENOMIC DNA]</scope>
    <source>
        <strain evidence="1">ATCC 50818</strain>
    </source>
</reference>
<evidence type="ECO:0000313" key="1">
    <source>
        <dbReference type="EMBL" id="EGD74488.1"/>
    </source>
</evidence>
<name>F2UCZ3_SALR5</name>
<accession>F2UCZ3</accession>
<dbReference type="GeneID" id="16073316"/>
<gene>
    <name evidence="1" type="ORF">PTSG_05852</name>
</gene>
<dbReference type="KEGG" id="sre:PTSG_05852"/>
<dbReference type="RefSeq" id="XP_004992745.1">
    <property type="nucleotide sequence ID" value="XM_004992688.1"/>
</dbReference>
<dbReference type="InterPro" id="IPR034595">
    <property type="entry name" value="NDUFAF8"/>
</dbReference>
<dbReference type="GO" id="GO:0005739">
    <property type="term" value="C:mitochondrion"/>
    <property type="evidence" value="ECO:0007669"/>
    <property type="project" value="InterPro"/>
</dbReference>
<sequence length="72" mass="7672">MTGGGGSNKVTASLAAARRRFRRLPEHLAQCKQEASTYAKCIEGNVSGVQKDMCAQEFSRLLACVKAAAAKK</sequence>
<proteinExistence type="predicted"/>
<evidence type="ECO:0000313" key="2">
    <source>
        <dbReference type="Proteomes" id="UP000007799"/>
    </source>
</evidence>
<dbReference type="Proteomes" id="UP000007799">
    <property type="component" value="Unassembled WGS sequence"/>
</dbReference>
<evidence type="ECO:0008006" key="3">
    <source>
        <dbReference type="Google" id="ProtNLM"/>
    </source>
</evidence>
<dbReference type="GO" id="GO:0032981">
    <property type="term" value="P:mitochondrial respiratory chain complex I assembly"/>
    <property type="evidence" value="ECO:0007669"/>
    <property type="project" value="InterPro"/>
</dbReference>
<keyword evidence="2" id="KW-1185">Reference proteome</keyword>